<feature type="signal peptide" evidence="2">
    <location>
        <begin position="1"/>
        <end position="18"/>
    </location>
</feature>
<name>A0A4R0R4U0_9APHY</name>
<organism evidence="3 4">
    <name type="scientific">Steccherinum ochraceum</name>
    <dbReference type="NCBI Taxonomy" id="92696"/>
    <lineage>
        <taxon>Eukaryota</taxon>
        <taxon>Fungi</taxon>
        <taxon>Dikarya</taxon>
        <taxon>Basidiomycota</taxon>
        <taxon>Agaricomycotina</taxon>
        <taxon>Agaricomycetes</taxon>
        <taxon>Polyporales</taxon>
        <taxon>Steccherinaceae</taxon>
        <taxon>Steccherinum</taxon>
    </lineage>
</organism>
<feature type="region of interest" description="Disordered" evidence="1">
    <location>
        <begin position="47"/>
        <end position="94"/>
    </location>
</feature>
<proteinExistence type="predicted"/>
<keyword evidence="4" id="KW-1185">Reference proteome</keyword>
<accession>A0A4R0R4U0</accession>
<gene>
    <name evidence="3" type="ORF">EIP91_006980</name>
</gene>
<dbReference type="AlphaFoldDB" id="A0A4R0R4U0"/>
<sequence>MAPPIFMFVVLAFALMRGKNIMASPLTLREWANTPQLQATHFGRSAVSGWAPTTNPNSVPSLSGVRLPREIGSLPSPREMTSSRPPVRRFSEDWSNPDLSGLRFGDEGMNVAAIKLPGSSPLPLDASSALPETSTA</sequence>
<feature type="compositionally biased region" description="Polar residues" evidence="1">
    <location>
        <begin position="51"/>
        <end position="61"/>
    </location>
</feature>
<evidence type="ECO:0000313" key="4">
    <source>
        <dbReference type="Proteomes" id="UP000292702"/>
    </source>
</evidence>
<evidence type="ECO:0000256" key="1">
    <source>
        <dbReference type="SAM" id="MobiDB-lite"/>
    </source>
</evidence>
<evidence type="ECO:0000313" key="3">
    <source>
        <dbReference type="EMBL" id="TCD62351.1"/>
    </source>
</evidence>
<keyword evidence="2" id="KW-0732">Signal</keyword>
<reference evidence="3 4" key="1">
    <citation type="submission" date="2018-11" db="EMBL/GenBank/DDBJ databases">
        <title>Genome assembly of Steccherinum ochraceum LE-BIN_3174, the white-rot fungus of the Steccherinaceae family (The Residual Polyporoid clade, Polyporales, Basidiomycota).</title>
        <authorList>
            <person name="Fedorova T.V."/>
            <person name="Glazunova O.A."/>
            <person name="Landesman E.O."/>
            <person name="Moiseenko K.V."/>
            <person name="Psurtseva N.V."/>
            <person name="Savinova O.S."/>
            <person name="Shakhova N.V."/>
            <person name="Tyazhelova T.V."/>
            <person name="Vasina D.V."/>
        </authorList>
    </citation>
    <scope>NUCLEOTIDE SEQUENCE [LARGE SCALE GENOMIC DNA]</scope>
    <source>
        <strain evidence="3 4">LE-BIN_3174</strain>
    </source>
</reference>
<protein>
    <submittedName>
        <fullName evidence="3">Uncharacterized protein</fullName>
    </submittedName>
</protein>
<feature type="chain" id="PRO_5020834490" evidence="2">
    <location>
        <begin position="19"/>
        <end position="136"/>
    </location>
</feature>
<feature type="region of interest" description="Disordered" evidence="1">
    <location>
        <begin position="116"/>
        <end position="136"/>
    </location>
</feature>
<evidence type="ECO:0000256" key="2">
    <source>
        <dbReference type="SAM" id="SignalP"/>
    </source>
</evidence>
<comment type="caution">
    <text evidence="3">The sequence shown here is derived from an EMBL/GenBank/DDBJ whole genome shotgun (WGS) entry which is preliminary data.</text>
</comment>
<dbReference type="Proteomes" id="UP000292702">
    <property type="component" value="Unassembled WGS sequence"/>
</dbReference>
<dbReference type="EMBL" id="RWJN01000379">
    <property type="protein sequence ID" value="TCD62351.1"/>
    <property type="molecule type" value="Genomic_DNA"/>
</dbReference>